<protein>
    <submittedName>
        <fullName evidence="3">SigmaY antisigma factor component</fullName>
    </submittedName>
</protein>
<feature type="transmembrane region" description="Helical" evidence="1">
    <location>
        <begin position="43"/>
        <end position="64"/>
    </location>
</feature>
<keyword evidence="5" id="KW-1185">Reference proteome</keyword>
<proteinExistence type="predicted"/>
<gene>
    <name evidence="2" type="ORF">DFQ00_11614</name>
    <name evidence="3" type="ORF">HUB98_12535</name>
</gene>
<dbReference type="OrthoDB" id="2353968at2"/>
<dbReference type="Proteomes" id="UP000247790">
    <property type="component" value="Unassembled WGS sequence"/>
</dbReference>
<reference evidence="3 5" key="2">
    <citation type="submission" date="2020-06" db="EMBL/GenBank/DDBJ databases">
        <title>Complete genome of Paenibacillus barcinonensis KACC11450.</title>
        <authorList>
            <person name="Kim M."/>
            <person name="Park Y.-J."/>
            <person name="Shin J.-H."/>
        </authorList>
    </citation>
    <scope>NUCLEOTIDE SEQUENCE [LARGE SCALE GENOMIC DNA]</scope>
    <source>
        <strain evidence="3 5">KACC11450</strain>
    </source>
</reference>
<evidence type="ECO:0000313" key="2">
    <source>
        <dbReference type="EMBL" id="PYE45778.1"/>
    </source>
</evidence>
<reference evidence="2 4" key="1">
    <citation type="submission" date="2018-06" db="EMBL/GenBank/DDBJ databases">
        <title>Genomic Encyclopedia of Type Strains, Phase III (KMG-III): the genomes of soil and plant-associated and newly described type strains.</title>
        <authorList>
            <person name="Whitman W."/>
        </authorList>
    </citation>
    <scope>NUCLEOTIDE SEQUENCE [LARGE SCALE GENOMIC DNA]</scope>
    <source>
        <strain evidence="2 4">CECT 7022</strain>
    </source>
</reference>
<sequence length="78" mass="9431">MNKLHYSLDEIPPILLAILALMLLIQGTWMFQDARKRDRFPWLWGLWGITSFPGPLLIYWLVVIRTDRKRHTRSKRNR</sequence>
<accession>A0A2V4VU30</accession>
<dbReference type="Proteomes" id="UP000509327">
    <property type="component" value="Chromosome"/>
</dbReference>
<name>A0A2V4VU30_PAEBA</name>
<evidence type="ECO:0000256" key="1">
    <source>
        <dbReference type="SAM" id="Phobius"/>
    </source>
</evidence>
<dbReference type="EMBL" id="QJSW01000016">
    <property type="protein sequence ID" value="PYE45778.1"/>
    <property type="molecule type" value="Genomic_DNA"/>
</dbReference>
<evidence type="ECO:0000313" key="5">
    <source>
        <dbReference type="Proteomes" id="UP000509327"/>
    </source>
</evidence>
<organism evidence="2 4">
    <name type="scientific">Paenibacillus barcinonensis</name>
    <dbReference type="NCBI Taxonomy" id="198119"/>
    <lineage>
        <taxon>Bacteria</taxon>
        <taxon>Bacillati</taxon>
        <taxon>Bacillota</taxon>
        <taxon>Bacilli</taxon>
        <taxon>Bacillales</taxon>
        <taxon>Paenibacillaceae</taxon>
        <taxon>Paenibacillus</taxon>
    </lineage>
</organism>
<dbReference type="AlphaFoldDB" id="A0A2V4VU30"/>
<keyword evidence="1" id="KW-0472">Membrane</keyword>
<dbReference type="EMBL" id="CP054614">
    <property type="protein sequence ID" value="QKS57060.1"/>
    <property type="molecule type" value="Genomic_DNA"/>
</dbReference>
<keyword evidence="1" id="KW-0812">Transmembrane</keyword>
<dbReference type="RefSeq" id="WP_110898347.1">
    <property type="nucleotide sequence ID" value="NZ_CP054614.1"/>
</dbReference>
<evidence type="ECO:0000313" key="3">
    <source>
        <dbReference type="EMBL" id="QKS57060.1"/>
    </source>
</evidence>
<keyword evidence="1" id="KW-1133">Transmembrane helix</keyword>
<feature type="transmembrane region" description="Helical" evidence="1">
    <location>
        <begin position="12"/>
        <end position="31"/>
    </location>
</feature>
<evidence type="ECO:0000313" key="4">
    <source>
        <dbReference type="Proteomes" id="UP000247790"/>
    </source>
</evidence>